<gene>
    <name evidence="9" type="ORF">K9V48_18400</name>
</gene>
<keyword evidence="6 7" id="KW-0472">Membrane</keyword>
<dbReference type="RefSeq" id="WP_224140631.1">
    <property type="nucleotide sequence ID" value="NZ_JAIQUM010000048.1"/>
</dbReference>
<comment type="caution">
    <text evidence="9">The sequence shown here is derived from an EMBL/GenBank/DDBJ whole genome shotgun (WGS) entry which is preliminary data.</text>
</comment>
<dbReference type="InterPro" id="IPR035906">
    <property type="entry name" value="MetI-like_sf"/>
</dbReference>
<protein>
    <submittedName>
        <fullName evidence="9">Sugar ABC transporter permease</fullName>
    </submittedName>
</protein>
<dbReference type="InterPro" id="IPR051393">
    <property type="entry name" value="ABC_transporter_permease"/>
</dbReference>
<dbReference type="Pfam" id="PF00528">
    <property type="entry name" value="BPD_transp_1"/>
    <property type="match status" value="1"/>
</dbReference>
<feature type="transmembrane region" description="Helical" evidence="7">
    <location>
        <begin position="93"/>
        <end position="114"/>
    </location>
</feature>
<comment type="subcellular location">
    <subcellularLocation>
        <location evidence="1 7">Cell membrane</location>
        <topology evidence="1 7">Multi-pass membrane protein</topology>
    </subcellularLocation>
</comment>
<dbReference type="PANTHER" id="PTHR30193:SF37">
    <property type="entry name" value="INNER MEMBRANE ABC TRANSPORTER PERMEASE PROTEIN YCJO"/>
    <property type="match status" value="1"/>
</dbReference>
<dbReference type="PANTHER" id="PTHR30193">
    <property type="entry name" value="ABC TRANSPORTER PERMEASE PROTEIN"/>
    <property type="match status" value="1"/>
</dbReference>
<evidence type="ECO:0000256" key="5">
    <source>
        <dbReference type="ARBA" id="ARBA00022989"/>
    </source>
</evidence>
<dbReference type="SUPFAM" id="SSF161098">
    <property type="entry name" value="MetI-like"/>
    <property type="match status" value="1"/>
</dbReference>
<keyword evidence="10" id="KW-1185">Reference proteome</keyword>
<keyword evidence="5 7" id="KW-1133">Transmembrane helix</keyword>
<evidence type="ECO:0000313" key="10">
    <source>
        <dbReference type="Proteomes" id="UP001165287"/>
    </source>
</evidence>
<feature type="transmembrane region" description="Helical" evidence="7">
    <location>
        <begin position="31"/>
        <end position="59"/>
    </location>
</feature>
<dbReference type="EMBL" id="JAIQUM010000048">
    <property type="protein sequence ID" value="MBZ5752168.1"/>
    <property type="molecule type" value="Genomic_DNA"/>
</dbReference>
<dbReference type="Proteomes" id="UP001165287">
    <property type="component" value="Unassembled WGS sequence"/>
</dbReference>
<evidence type="ECO:0000259" key="8">
    <source>
        <dbReference type="PROSITE" id="PS50928"/>
    </source>
</evidence>
<organism evidence="9 10">
    <name type="scientific">Metabacillus rhizolycopersici</name>
    <dbReference type="NCBI Taxonomy" id="2875709"/>
    <lineage>
        <taxon>Bacteria</taxon>
        <taxon>Bacillati</taxon>
        <taxon>Bacillota</taxon>
        <taxon>Bacilli</taxon>
        <taxon>Bacillales</taxon>
        <taxon>Bacillaceae</taxon>
        <taxon>Metabacillus</taxon>
    </lineage>
</organism>
<name>A0ABS7UV33_9BACI</name>
<sequence>MSVPYVEKEKNLDIPKETKAKKKKSSDVRAAFWFLLPNLTGFLTFTFIPIIATFVLSLFEWSLISEPKFVGFDNYINLFSKDTVFGSVIFNTFFYVIVYVVLNLIVSVGFAVWLNQKIKGIKIYRAFLFLPVLVSPVAIAMVWQWMYEPQNGLINEMLQWIGIQGPNWLGDSKWAMIALILMCVWQNFGYNMIIFLAALQGVPQSMLEAASIDGAGPFVRFFKIMLPAISPAIFFGTVMTLINAFQVFDQAYVLTNGGPGNATEVLGLYIYKNAFQWFEMGKGAAIAVIMFGFILIITLLQLVLQKKWVHYETK</sequence>
<evidence type="ECO:0000256" key="7">
    <source>
        <dbReference type="RuleBase" id="RU363032"/>
    </source>
</evidence>
<proteinExistence type="inferred from homology"/>
<evidence type="ECO:0000256" key="2">
    <source>
        <dbReference type="ARBA" id="ARBA00022448"/>
    </source>
</evidence>
<evidence type="ECO:0000256" key="6">
    <source>
        <dbReference type="ARBA" id="ARBA00023136"/>
    </source>
</evidence>
<dbReference type="CDD" id="cd06261">
    <property type="entry name" value="TM_PBP2"/>
    <property type="match status" value="1"/>
</dbReference>
<feature type="transmembrane region" description="Helical" evidence="7">
    <location>
        <begin position="126"/>
        <end position="147"/>
    </location>
</feature>
<dbReference type="InterPro" id="IPR000515">
    <property type="entry name" value="MetI-like"/>
</dbReference>
<keyword evidence="4 7" id="KW-0812">Transmembrane</keyword>
<comment type="similarity">
    <text evidence="7">Belongs to the binding-protein-dependent transport system permease family.</text>
</comment>
<feature type="transmembrane region" description="Helical" evidence="7">
    <location>
        <begin position="220"/>
        <end position="245"/>
    </location>
</feature>
<evidence type="ECO:0000313" key="9">
    <source>
        <dbReference type="EMBL" id="MBZ5752168.1"/>
    </source>
</evidence>
<accession>A0ABS7UV33</accession>
<reference evidence="9" key="1">
    <citation type="submission" date="2024-05" db="EMBL/GenBank/DDBJ databases">
        <title>Metabacillus sp. nov., isolated from the rhizosphere soil of tomato plants.</title>
        <authorList>
            <person name="Ma R."/>
        </authorList>
    </citation>
    <scope>NUCLEOTIDE SEQUENCE</scope>
    <source>
        <strain evidence="9">DBTR6</strain>
    </source>
</reference>
<evidence type="ECO:0000256" key="1">
    <source>
        <dbReference type="ARBA" id="ARBA00004651"/>
    </source>
</evidence>
<keyword evidence="2 7" id="KW-0813">Transport</keyword>
<feature type="domain" description="ABC transmembrane type-1" evidence="8">
    <location>
        <begin position="89"/>
        <end position="301"/>
    </location>
</feature>
<feature type="transmembrane region" description="Helical" evidence="7">
    <location>
        <begin position="284"/>
        <end position="304"/>
    </location>
</feature>
<feature type="transmembrane region" description="Helical" evidence="7">
    <location>
        <begin position="174"/>
        <end position="199"/>
    </location>
</feature>
<dbReference type="PROSITE" id="PS50928">
    <property type="entry name" value="ABC_TM1"/>
    <property type="match status" value="1"/>
</dbReference>
<evidence type="ECO:0000256" key="4">
    <source>
        <dbReference type="ARBA" id="ARBA00022692"/>
    </source>
</evidence>
<evidence type="ECO:0000256" key="3">
    <source>
        <dbReference type="ARBA" id="ARBA00022475"/>
    </source>
</evidence>
<keyword evidence="3" id="KW-1003">Cell membrane</keyword>
<dbReference type="Gene3D" id="1.10.3720.10">
    <property type="entry name" value="MetI-like"/>
    <property type="match status" value="1"/>
</dbReference>